<dbReference type="Proteomes" id="UP000323886">
    <property type="component" value="Unassembled WGS sequence"/>
</dbReference>
<keyword evidence="10" id="KW-1185">Reference proteome</keyword>
<keyword evidence="2 8" id="KW-0732">Signal</keyword>
<organism evidence="9 10">
    <name type="scientific">Blastochloris sulfoviridis</name>
    <dbReference type="NCBI Taxonomy" id="50712"/>
    <lineage>
        <taxon>Bacteria</taxon>
        <taxon>Pseudomonadati</taxon>
        <taxon>Pseudomonadota</taxon>
        <taxon>Alphaproteobacteria</taxon>
        <taxon>Hyphomicrobiales</taxon>
        <taxon>Blastochloridaceae</taxon>
        <taxon>Blastochloris</taxon>
    </lineage>
</organism>
<gene>
    <name evidence="9" type="ORF">F1193_01530</name>
</gene>
<evidence type="ECO:0000256" key="6">
    <source>
        <dbReference type="ARBA" id="ARBA00023288"/>
    </source>
</evidence>
<evidence type="ECO:0000256" key="5">
    <source>
        <dbReference type="ARBA" id="ARBA00023237"/>
    </source>
</evidence>
<dbReference type="EMBL" id="VWPL01000002">
    <property type="protein sequence ID" value="KAA5603355.1"/>
    <property type="molecule type" value="Genomic_DNA"/>
</dbReference>
<dbReference type="PROSITE" id="PS51257">
    <property type="entry name" value="PROKAR_LIPOPROTEIN"/>
    <property type="match status" value="1"/>
</dbReference>
<evidence type="ECO:0000256" key="8">
    <source>
        <dbReference type="SAM" id="SignalP"/>
    </source>
</evidence>
<evidence type="ECO:0000256" key="2">
    <source>
        <dbReference type="ARBA" id="ARBA00022729"/>
    </source>
</evidence>
<evidence type="ECO:0000313" key="9">
    <source>
        <dbReference type="EMBL" id="KAA5603355.1"/>
    </source>
</evidence>
<accession>A0A5M6I693</accession>
<sequence length="76" mass="7992">METTRVSAILPSRRRLFLLAGALVLAAATAGCGRKGALEPPPGSWEPPPGTENDKAKPPKGPVKPKDPILLDKLLN</sequence>
<keyword evidence="5" id="KW-0998">Cell outer membrane</keyword>
<dbReference type="NCBIfam" id="NF047847">
    <property type="entry name" value="SS_mature_LptM"/>
    <property type="match status" value="1"/>
</dbReference>
<evidence type="ECO:0000313" key="10">
    <source>
        <dbReference type="Proteomes" id="UP000323886"/>
    </source>
</evidence>
<dbReference type="InterPro" id="IPR032831">
    <property type="entry name" value="LptM_cons"/>
</dbReference>
<proteinExistence type="predicted"/>
<feature type="region of interest" description="Disordered" evidence="7">
    <location>
        <begin position="33"/>
        <end position="76"/>
    </location>
</feature>
<dbReference type="AlphaFoldDB" id="A0A5M6I693"/>
<feature type="compositionally biased region" description="Pro residues" evidence="7">
    <location>
        <begin position="39"/>
        <end position="50"/>
    </location>
</feature>
<protein>
    <recommendedName>
        <fullName evidence="11">Lipoprotein</fullName>
    </recommendedName>
</protein>
<feature type="compositionally biased region" description="Basic and acidic residues" evidence="7">
    <location>
        <begin position="64"/>
        <end position="76"/>
    </location>
</feature>
<comment type="caution">
    <text evidence="9">The sequence shown here is derived from an EMBL/GenBank/DDBJ whole genome shotgun (WGS) entry which is preliminary data.</text>
</comment>
<name>A0A5M6I693_9HYPH</name>
<keyword evidence="6" id="KW-0449">Lipoprotein</keyword>
<comment type="subcellular location">
    <subcellularLocation>
        <location evidence="1">Cell outer membrane</location>
        <topology evidence="1">Lipid-anchor</topology>
    </subcellularLocation>
</comment>
<evidence type="ECO:0000256" key="3">
    <source>
        <dbReference type="ARBA" id="ARBA00023136"/>
    </source>
</evidence>
<feature type="chain" id="PRO_5024376176" description="Lipoprotein" evidence="8">
    <location>
        <begin position="31"/>
        <end position="76"/>
    </location>
</feature>
<evidence type="ECO:0000256" key="4">
    <source>
        <dbReference type="ARBA" id="ARBA00023139"/>
    </source>
</evidence>
<keyword evidence="4" id="KW-0564">Palmitate</keyword>
<keyword evidence="3" id="KW-0472">Membrane</keyword>
<evidence type="ECO:0008006" key="11">
    <source>
        <dbReference type="Google" id="ProtNLM"/>
    </source>
</evidence>
<evidence type="ECO:0000256" key="1">
    <source>
        <dbReference type="ARBA" id="ARBA00004459"/>
    </source>
</evidence>
<evidence type="ECO:0000256" key="7">
    <source>
        <dbReference type="SAM" id="MobiDB-lite"/>
    </source>
</evidence>
<feature type="signal peptide" evidence="8">
    <location>
        <begin position="1"/>
        <end position="30"/>
    </location>
</feature>
<reference evidence="9 10" key="1">
    <citation type="submission" date="2019-09" db="EMBL/GenBank/DDBJ databases">
        <title>Draft Whole-Genome sequence of Blastochloris sulfoviridis DSM 729.</title>
        <authorList>
            <person name="Meyer T.E."/>
            <person name="Kyndt J.A."/>
        </authorList>
    </citation>
    <scope>NUCLEOTIDE SEQUENCE [LARGE SCALE GENOMIC DNA]</scope>
    <source>
        <strain evidence="9 10">DSM 729</strain>
    </source>
</reference>